<evidence type="ECO:0000313" key="3">
    <source>
        <dbReference type="Proteomes" id="UP000018936"/>
    </source>
</evidence>
<accession>V8NWS9</accession>
<keyword evidence="3" id="KW-1185">Reference proteome</keyword>
<name>V8NWS9_OPHHA</name>
<protein>
    <submittedName>
        <fullName evidence="2">Uncharacterized protein</fullName>
    </submittedName>
</protein>
<gene>
    <name evidence="2" type="ORF">L345_08104</name>
</gene>
<dbReference type="AlphaFoldDB" id="V8NWS9"/>
<feature type="non-terminal residue" evidence="2">
    <location>
        <position position="1"/>
    </location>
</feature>
<feature type="region of interest" description="Disordered" evidence="1">
    <location>
        <begin position="64"/>
        <end position="93"/>
    </location>
</feature>
<evidence type="ECO:0000313" key="2">
    <source>
        <dbReference type="EMBL" id="ETE66133.1"/>
    </source>
</evidence>
<organism evidence="2 3">
    <name type="scientific">Ophiophagus hannah</name>
    <name type="common">King cobra</name>
    <name type="synonym">Naja hannah</name>
    <dbReference type="NCBI Taxonomy" id="8665"/>
    <lineage>
        <taxon>Eukaryota</taxon>
        <taxon>Metazoa</taxon>
        <taxon>Chordata</taxon>
        <taxon>Craniata</taxon>
        <taxon>Vertebrata</taxon>
        <taxon>Euteleostomi</taxon>
        <taxon>Lepidosauria</taxon>
        <taxon>Squamata</taxon>
        <taxon>Bifurcata</taxon>
        <taxon>Unidentata</taxon>
        <taxon>Episquamata</taxon>
        <taxon>Toxicofera</taxon>
        <taxon>Serpentes</taxon>
        <taxon>Colubroidea</taxon>
        <taxon>Elapidae</taxon>
        <taxon>Elapinae</taxon>
        <taxon>Ophiophagus</taxon>
    </lineage>
</organism>
<proteinExistence type="predicted"/>
<reference evidence="2 3" key="1">
    <citation type="journal article" date="2013" name="Proc. Natl. Acad. Sci. U.S.A.">
        <title>The king cobra genome reveals dynamic gene evolution and adaptation in the snake venom system.</title>
        <authorList>
            <person name="Vonk F.J."/>
            <person name="Casewell N.R."/>
            <person name="Henkel C.V."/>
            <person name="Heimberg A.M."/>
            <person name="Jansen H.J."/>
            <person name="McCleary R.J."/>
            <person name="Kerkkamp H.M."/>
            <person name="Vos R.A."/>
            <person name="Guerreiro I."/>
            <person name="Calvete J.J."/>
            <person name="Wuster W."/>
            <person name="Woods A.E."/>
            <person name="Logan J.M."/>
            <person name="Harrison R.A."/>
            <person name="Castoe T.A."/>
            <person name="de Koning A.P."/>
            <person name="Pollock D.D."/>
            <person name="Yandell M."/>
            <person name="Calderon D."/>
            <person name="Renjifo C."/>
            <person name="Currier R.B."/>
            <person name="Salgado D."/>
            <person name="Pla D."/>
            <person name="Sanz L."/>
            <person name="Hyder A.S."/>
            <person name="Ribeiro J.M."/>
            <person name="Arntzen J.W."/>
            <person name="van den Thillart G.E."/>
            <person name="Boetzer M."/>
            <person name="Pirovano W."/>
            <person name="Dirks R.P."/>
            <person name="Spaink H.P."/>
            <person name="Duboule D."/>
            <person name="McGlinn E."/>
            <person name="Kini R.M."/>
            <person name="Richardson M.K."/>
        </authorList>
    </citation>
    <scope>NUCLEOTIDE SEQUENCE</scope>
    <source>
        <tissue evidence="2">Blood</tissue>
    </source>
</reference>
<dbReference type="Proteomes" id="UP000018936">
    <property type="component" value="Unassembled WGS sequence"/>
</dbReference>
<sequence length="93" mass="10302">MRCLPSLHPQRDCVGGGEGIPPRMLHLRGLQPPDWQRRLRRGRQAAGALPSRLLPEVCSRLRGLQGAHHPAGREGRLQDRVPGQKLPRGLLSV</sequence>
<evidence type="ECO:0000256" key="1">
    <source>
        <dbReference type="SAM" id="MobiDB-lite"/>
    </source>
</evidence>
<dbReference type="EMBL" id="AZIM01001655">
    <property type="protein sequence ID" value="ETE66133.1"/>
    <property type="molecule type" value="Genomic_DNA"/>
</dbReference>
<comment type="caution">
    <text evidence="2">The sequence shown here is derived from an EMBL/GenBank/DDBJ whole genome shotgun (WGS) entry which is preliminary data.</text>
</comment>